<keyword evidence="2" id="KW-1133">Transmembrane helix</keyword>
<evidence type="ECO:0000313" key="4">
    <source>
        <dbReference type="Proteomes" id="UP000053260"/>
    </source>
</evidence>
<feature type="compositionally biased region" description="Basic and acidic residues" evidence="1">
    <location>
        <begin position="1"/>
        <end position="11"/>
    </location>
</feature>
<feature type="compositionally biased region" description="Low complexity" evidence="1">
    <location>
        <begin position="55"/>
        <end position="73"/>
    </location>
</feature>
<evidence type="ECO:0008006" key="5">
    <source>
        <dbReference type="Google" id="ProtNLM"/>
    </source>
</evidence>
<protein>
    <recommendedName>
        <fullName evidence="5">DUF3558 domain-containing protein</fullName>
    </recommendedName>
</protein>
<evidence type="ECO:0000313" key="3">
    <source>
        <dbReference type="EMBL" id="KUO22414.1"/>
    </source>
</evidence>
<keyword evidence="2" id="KW-0472">Membrane</keyword>
<proteinExistence type="predicted"/>
<name>A0A117S2G9_9ACTN</name>
<feature type="region of interest" description="Disordered" evidence="1">
    <location>
        <begin position="1"/>
        <end position="24"/>
    </location>
</feature>
<organism evidence="3 4">
    <name type="scientific">Streptomyces dysideae</name>
    <dbReference type="NCBI Taxonomy" id="909626"/>
    <lineage>
        <taxon>Bacteria</taxon>
        <taxon>Bacillati</taxon>
        <taxon>Actinomycetota</taxon>
        <taxon>Actinomycetes</taxon>
        <taxon>Kitasatosporales</taxon>
        <taxon>Streptomycetaceae</taxon>
        <taxon>Streptomyces</taxon>
    </lineage>
</organism>
<dbReference type="Proteomes" id="UP000053260">
    <property type="component" value="Unassembled WGS sequence"/>
</dbReference>
<evidence type="ECO:0000256" key="2">
    <source>
        <dbReference type="SAM" id="Phobius"/>
    </source>
</evidence>
<comment type="caution">
    <text evidence="3">The sequence shown here is derived from an EMBL/GenBank/DDBJ whole genome shotgun (WGS) entry which is preliminary data.</text>
</comment>
<dbReference type="InterPro" id="IPR024520">
    <property type="entry name" value="DUF3558"/>
</dbReference>
<reference evidence="3 4" key="1">
    <citation type="submission" date="2015-10" db="EMBL/GenBank/DDBJ databases">
        <title>Draft genome sequence of Streptomyces sp. RV15, isolated from a marine sponge.</title>
        <authorList>
            <person name="Ruckert C."/>
            <person name="Abdelmohsen U.R."/>
            <person name="Winkler A."/>
            <person name="Hentschel U."/>
            <person name="Kalinowski J."/>
            <person name="Kampfer P."/>
            <person name="Glaeser S."/>
        </authorList>
    </citation>
    <scope>NUCLEOTIDE SEQUENCE [LARGE SCALE GENOMIC DNA]</scope>
    <source>
        <strain evidence="3 4">RV15</strain>
    </source>
</reference>
<dbReference type="EMBL" id="LMXB01000016">
    <property type="protein sequence ID" value="KUO22414.1"/>
    <property type="molecule type" value="Genomic_DNA"/>
</dbReference>
<dbReference type="AlphaFoldDB" id="A0A117S2G9"/>
<dbReference type="Pfam" id="PF12079">
    <property type="entry name" value="DUF3558"/>
    <property type="match status" value="1"/>
</dbReference>
<dbReference type="RefSeq" id="WP_067016346.1">
    <property type="nucleotide sequence ID" value="NZ_KQ949076.1"/>
</dbReference>
<dbReference type="STRING" id="909626.AQJ91_03860"/>
<gene>
    <name evidence="3" type="ORF">AQJ91_03860</name>
</gene>
<evidence type="ECO:0000256" key="1">
    <source>
        <dbReference type="SAM" id="MobiDB-lite"/>
    </source>
</evidence>
<keyword evidence="4" id="KW-1185">Reference proteome</keyword>
<keyword evidence="2" id="KW-0812">Transmembrane</keyword>
<accession>A0A117S2G9</accession>
<sequence length="207" mass="21319">MDQWDENRQDWTDPDLPEGPPPGTRTARVAVVTAVAVVLCAVAGMGIWAWARDGGSSNAGSPGGSLPSAPYGAETASGDAAGSGEVPSHPCAAVSYELAQEWGLQHDTTMTEPGCRWAMQDDGRTSFIVLRYSDEPPAQWDSVSPIAVDGVPSATSVKVSNSICMVMWPTSYGSANVSAIQGYNAGGEDVCDAAADFTAAVAPNVPG</sequence>
<feature type="region of interest" description="Disordered" evidence="1">
    <location>
        <begin position="55"/>
        <end position="86"/>
    </location>
</feature>
<dbReference type="OrthoDB" id="4230852at2"/>
<feature type="transmembrane region" description="Helical" evidence="2">
    <location>
        <begin position="29"/>
        <end position="51"/>
    </location>
</feature>